<comment type="caution">
    <text evidence="2">The sequence shown here is derived from an EMBL/GenBank/DDBJ whole genome shotgun (WGS) entry which is preliminary data.</text>
</comment>
<dbReference type="PANTHER" id="PTHR46579:SF2">
    <property type="entry name" value="C2H2-TYPE DOMAIN-CONTAINING PROTEIN"/>
    <property type="match status" value="1"/>
</dbReference>
<dbReference type="OrthoDB" id="2203383at2759"/>
<protein>
    <recommendedName>
        <fullName evidence="4">Transposase</fullName>
    </recommendedName>
</protein>
<dbReference type="Pfam" id="PF02992">
    <property type="entry name" value="Transposase_21"/>
    <property type="match status" value="1"/>
</dbReference>
<proteinExistence type="predicted"/>
<organism evidence="2 3">
    <name type="scientific">Mucor saturninus</name>
    <dbReference type="NCBI Taxonomy" id="64648"/>
    <lineage>
        <taxon>Eukaryota</taxon>
        <taxon>Fungi</taxon>
        <taxon>Fungi incertae sedis</taxon>
        <taxon>Mucoromycota</taxon>
        <taxon>Mucoromycotina</taxon>
        <taxon>Mucoromycetes</taxon>
        <taxon>Mucorales</taxon>
        <taxon>Mucorineae</taxon>
        <taxon>Mucoraceae</taxon>
        <taxon>Mucor</taxon>
    </lineage>
</organism>
<sequence>MFAIPNANEVECRCSKCVCNPAGYMITAKRTAKRHAQSDKDRELDRNINLLPVQQSSVDVDMEAIQFEEDIEYDSYSNDVPSSMEYPDGFLPLSAKDFLFGTDELIEEYSSEHESSDEDAEEEEAEQSEESSANLPEDPWHRLIAIFLVMFISSFVVDEGAVILISFINAILEHYGESFRLPTSIPGLKKMTGYSAMTSGVSTFVACSDCHTLYKSNSEVPTCCTGKKLGRQNECGNSLFKSGISNGLTAKRTFVYNSLKTALAKLFKRPNFETAINMWNRGPKVPGTMFDVYDGKMWKEFVDEDGMQFVARERSLLLTLNIDWFQPFDGVTYSCGAIYLTINNLPRDERNKMENVILVGLMPGPKEASTAEINNYLRPLVNELEELYTGISIDTYSRSGALVRAALLMVACDIPAARKTCGFTSHNSRNACHKCNRHFFRFEGTSIVDYSGFNSSEWIGRTKEENRQHATMWKNARTLVERKQLEVENGVRWSELHRLAYFEPVRATIVDPMHNLFLGTAKRMMEKWILCGHLDDNDLCEMQVEANTITLPSEYASLTTKIAKGFPFMKADEWKSWCLIYSPVVLKGRLEDDLFANWIEFVDACRLLTKPTITEEEIELAHGSLERFCGGCEELYEHDVLSPNMHLHLHLKETINNFGPIYGYCTGKMGLNTHV</sequence>
<evidence type="ECO:0000313" key="3">
    <source>
        <dbReference type="Proteomes" id="UP000603453"/>
    </source>
</evidence>
<dbReference type="AlphaFoldDB" id="A0A8H7QJC3"/>
<accession>A0A8H7QJC3</accession>
<reference evidence="2" key="1">
    <citation type="submission" date="2020-12" db="EMBL/GenBank/DDBJ databases">
        <title>Metabolic potential, ecology and presence of endohyphal bacteria is reflected in genomic diversity of Mucoromycotina.</title>
        <authorList>
            <person name="Muszewska A."/>
            <person name="Okrasinska A."/>
            <person name="Steczkiewicz K."/>
            <person name="Drgas O."/>
            <person name="Orlowska M."/>
            <person name="Perlinska-Lenart U."/>
            <person name="Aleksandrzak-Piekarczyk T."/>
            <person name="Szatraj K."/>
            <person name="Zielenkiewicz U."/>
            <person name="Pilsyk S."/>
            <person name="Malc E."/>
            <person name="Mieczkowski P."/>
            <person name="Kruszewska J.S."/>
            <person name="Biernat P."/>
            <person name="Pawlowska J."/>
        </authorList>
    </citation>
    <scope>NUCLEOTIDE SEQUENCE</scope>
    <source>
        <strain evidence="2">WA0000017839</strain>
    </source>
</reference>
<feature type="region of interest" description="Disordered" evidence="1">
    <location>
        <begin position="109"/>
        <end position="135"/>
    </location>
</feature>
<gene>
    <name evidence="2" type="ORF">INT47_009243</name>
</gene>
<feature type="compositionally biased region" description="Acidic residues" evidence="1">
    <location>
        <begin position="109"/>
        <end position="129"/>
    </location>
</feature>
<keyword evidence="3" id="KW-1185">Reference proteome</keyword>
<evidence type="ECO:0008006" key="4">
    <source>
        <dbReference type="Google" id="ProtNLM"/>
    </source>
</evidence>
<dbReference type="PANTHER" id="PTHR46579">
    <property type="entry name" value="F5/8 TYPE C DOMAIN-CONTAINING PROTEIN-RELATED"/>
    <property type="match status" value="1"/>
</dbReference>
<evidence type="ECO:0000256" key="1">
    <source>
        <dbReference type="SAM" id="MobiDB-lite"/>
    </source>
</evidence>
<evidence type="ECO:0000313" key="2">
    <source>
        <dbReference type="EMBL" id="KAG2192673.1"/>
    </source>
</evidence>
<name>A0A8H7QJC3_9FUNG</name>
<dbReference type="Proteomes" id="UP000603453">
    <property type="component" value="Unassembled WGS sequence"/>
</dbReference>
<dbReference type="InterPro" id="IPR004242">
    <property type="entry name" value="Transposase_21"/>
</dbReference>
<dbReference type="EMBL" id="JAEPRD010000277">
    <property type="protein sequence ID" value="KAG2192673.1"/>
    <property type="molecule type" value="Genomic_DNA"/>
</dbReference>